<name>A0A1R1EZT3_9BACL</name>
<evidence type="ECO:0000313" key="3">
    <source>
        <dbReference type="Proteomes" id="UP000187172"/>
    </source>
</evidence>
<dbReference type="EMBL" id="MRTP01000001">
    <property type="protein sequence ID" value="OMF57339.1"/>
    <property type="molecule type" value="Genomic_DNA"/>
</dbReference>
<sequence>MNYQYKVGAYNTEVRLNLLRTLHLFIILVLFASVSIIAGCQGESNKDTFPEVGQRLSKSMKQMDKQPGILLTGFAADPKVKLYKVGIEYDPGQISNEQLKQIVTDYLSHAASNLSPPNNWEEMLKPYQLRIEKLGDAQKTPVIAEKEIGSTEIKWFFE</sequence>
<keyword evidence="1" id="KW-1133">Transmembrane helix</keyword>
<protein>
    <submittedName>
        <fullName evidence="2">Uncharacterized protein</fullName>
    </submittedName>
</protein>
<comment type="caution">
    <text evidence="2">The sequence shown here is derived from an EMBL/GenBank/DDBJ whole genome shotgun (WGS) entry which is preliminary data.</text>
</comment>
<evidence type="ECO:0000256" key="1">
    <source>
        <dbReference type="SAM" id="Phobius"/>
    </source>
</evidence>
<evidence type="ECO:0000313" key="2">
    <source>
        <dbReference type="EMBL" id="OMF57339.1"/>
    </source>
</evidence>
<organism evidence="2 3">
    <name type="scientific">Paenibacillus rhizosphaerae</name>
    <dbReference type="NCBI Taxonomy" id="297318"/>
    <lineage>
        <taxon>Bacteria</taxon>
        <taxon>Bacillati</taxon>
        <taxon>Bacillota</taxon>
        <taxon>Bacilli</taxon>
        <taxon>Bacillales</taxon>
        <taxon>Paenibacillaceae</taxon>
        <taxon>Paenibacillus</taxon>
    </lineage>
</organism>
<reference evidence="2 3" key="1">
    <citation type="submission" date="2016-11" db="EMBL/GenBank/DDBJ databases">
        <title>Paenibacillus species isolates.</title>
        <authorList>
            <person name="Beno S.M."/>
        </authorList>
    </citation>
    <scope>NUCLEOTIDE SEQUENCE [LARGE SCALE GENOMIC DNA]</scope>
    <source>
        <strain evidence="2 3">FSL R5-0378</strain>
    </source>
</reference>
<keyword evidence="1" id="KW-0472">Membrane</keyword>
<dbReference type="STRING" id="297318.BK138_01595"/>
<keyword evidence="3" id="KW-1185">Reference proteome</keyword>
<gene>
    <name evidence="2" type="ORF">BK138_01595</name>
</gene>
<dbReference type="AlphaFoldDB" id="A0A1R1EZT3"/>
<proteinExistence type="predicted"/>
<keyword evidence="1" id="KW-0812">Transmembrane</keyword>
<feature type="transmembrane region" description="Helical" evidence="1">
    <location>
        <begin position="21"/>
        <end position="39"/>
    </location>
</feature>
<accession>A0A1R1EZT3</accession>
<dbReference type="Proteomes" id="UP000187172">
    <property type="component" value="Unassembled WGS sequence"/>
</dbReference>